<sequence>MKKTAIGKLQEGEVLVSAAGFPVLYRYIAADASKPLMVFVPGNSHLARIFYGCPGTREDDFVSYWVHRAGYPFLAISYPIANQIFDGFFPSFTIADWGKQVVEVIEKVRSKNNLQGEVIVCGWSMGCKIAGALGRAAIGKNISIAMFVAMSGDPAVPGFIPKANAENITMTPEGLANRECLYPWFFKSLEKQNSYSGHTILEQDVYRERILGATPVGLIGAGLMYKANRFIEDFKGSLFSANTFDYESYPFPVVIHGNSQCDAENVLLNVSDWAFIRDRILIKEILGVKSLDKLSPAQWEGLKTIIETSGKYFSQSVPGGHFFFLGSVGARAIPEKIKLLFLRVKSVQDLFNR</sequence>
<accession>A0ABV4NJJ6</accession>
<reference evidence="1 2" key="1">
    <citation type="submission" date="2024-08" db="EMBL/GenBank/DDBJ databases">
        <authorList>
            <person name="Ishaq N."/>
        </authorList>
    </citation>
    <scope>NUCLEOTIDE SEQUENCE [LARGE SCALE GENOMIC DNA]</scope>
    <source>
        <strain evidence="1 2">JCM 30400</strain>
    </source>
</reference>
<evidence type="ECO:0008006" key="3">
    <source>
        <dbReference type="Google" id="ProtNLM"/>
    </source>
</evidence>
<comment type="caution">
    <text evidence="1">The sequence shown here is derived from an EMBL/GenBank/DDBJ whole genome shotgun (WGS) entry which is preliminary data.</text>
</comment>
<evidence type="ECO:0000313" key="2">
    <source>
        <dbReference type="Proteomes" id="UP001569414"/>
    </source>
</evidence>
<gene>
    <name evidence="1" type="ORF">ACCI51_00370</name>
</gene>
<protein>
    <recommendedName>
        <fullName evidence="3">Thioesterase domain-containing protein</fullName>
    </recommendedName>
</protein>
<proteinExistence type="predicted"/>
<dbReference type="EMBL" id="JBGMEL010000001">
    <property type="protein sequence ID" value="MFA0788981.1"/>
    <property type="molecule type" value="Genomic_DNA"/>
</dbReference>
<organism evidence="1 2">
    <name type="scientific">Microbulbifer echini</name>
    <dbReference type="NCBI Taxonomy" id="1529067"/>
    <lineage>
        <taxon>Bacteria</taxon>
        <taxon>Pseudomonadati</taxon>
        <taxon>Pseudomonadota</taxon>
        <taxon>Gammaproteobacteria</taxon>
        <taxon>Cellvibrionales</taxon>
        <taxon>Microbulbiferaceae</taxon>
        <taxon>Microbulbifer</taxon>
    </lineage>
</organism>
<keyword evidence="2" id="KW-1185">Reference proteome</keyword>
<name>A0ABV4NJJ6_9GAMM</name>
<dbReference type="RefSeq" id="WP_371842200.1">
    <property type="nucleotide sequence ID" value="NZ_JBGMEL010000001.1"/>
</dbReference>
<dbReference type="SUPFAM" id="SSF53474">
    <property type="entry name" value="alpha/beta-Hydrolases"/>
    <property type="match status" value="1"/>
</dbReference>
<evidence type="ECO:0000313" key="1">
    <source>
        <dbReference type="EMBL" id="MFA0788981.1"/>
    </source>
</evidence>
<dbReference type="Gene3D" id="3.40.50.1820">
    <property type="entry name" value="alpha/beta hydrolase"/>
    <property type="match status" value="1"/>
</dbReference>
<dbReference type="InterPro" id="IPR029058">
    <property type="entry name" value="AB_hydrolase_fold"/>
</dbReference>
<dbReference type="Proteomes" id="UP001569414">
    <property type="component" value="Unassembled WGS sequence"/>
</dbReference>